<sequence length="176" mass="20012">MDSPVEVCVSTPEVLNRICAVISDSDTPSWLRLVPTDFSDARAGTVKVDEWHTLATVYIPLALVSLWESRVLAYRSCITTWLKTLPDVLPEATICPNCHMACHIYDYLKLFGPVWSLWCFPFECLIGHLQRLPLNDKFGEMEQTALHAFIHSARLKSWFARTDRPPAISACKELFD</sequence>
<dbReference type="EMBL" id="KN822133">
    <property type="protein sequence ID" value="KIM55532.1"/>
    <property type="molecule type" value="Genomic_DNA"/>
</dbReference>
<organism evidence="1 2">
    <name type="scientific">Scleroderma citrinum Foug A</name>
    <dbReference type="NCBI Taxonomy" id="1036808"/>
    <lineage>
        <taxon>Eukaryota</taxon>
        <taxon>Fungi</taxon>
        <taxon>Dikarya</taxon>
        <taxon>Basidiomycota</taxon>
        <taxon>Agaricomycotina</taxon>
        <taxon>Agaricomycetes</taxon>
        <taxon>Agaricomycetidae</taxon>
        <taxon>Boletales</taxon>
        <taxon>Sclerodermatineae</taxon>
        <taxon>Sclerodermataceae</taxon>
        <taxon>Scleroderma</taxon>
    </lineage>
</organism>
<name>A0A0C2ZSH7_9AGAM</name>
<dbReference type="InParanoid" id="A0A0C2ZSH7"/>
<evidence type="ECO:0000313" key="2">
    <source>
        <dbReference type="Proteomes" id="UP000053989"/>
    </source>
</evidence>
<proteinExistence type="predicted"/>
<reference evidence="2" key="2">
    <citation type="submission" date="2015-01" db="EMBL/GenBank/DDBJ databases">
        <title>Evolutionary Origins and Diversification of the Mycorrhizal Mutualists.</title>
        <authorList>
            <consortium name="DOE Joint Genome Institute"/>
            <consortium name="Mycorrhizal Genomics Consortium"/>
            <person name="Kohler A."/>
            <person name="Kuo A."/>
            <person name="Nagy L.G."/>
            <person name="Floudas D."/>
            <person name="Copeland A."/>
            <person name="Barry K.W."/>
            <person name="Cichocki N."/>
            <person name="Veneault-Fourrey C."/>
            <person name="LaButti K."/>
            <person name="Lindquist E.A."/>
            <person name="Lipzen A."/>
            <person name="Lundell T."/>
            <person name="Morin E."/>
            <person name="Murat C."/>
            <person name="Riley R."/>
            <person name="Ohm R."/>
            <person name="Sun H."/>
            <person name="Tunlid A."/>
            <person name="Henrissat B."/>
            <person name="Grigoriev I.V."/>
            <person name="Hibbett D.S."/>
            <person name="Martin F."/>
        </authorList>
    </citation>
    <scope>NUCLEOTIDE SEQUENCE [LARGE SCALE GENOMIC DNA]</scope>
    <source>
        <strain evidence="2">Foug A</strain>
    </source>
</reference>
<keyword evidence="2" id="KW-1185">Reference proteome</keyword>
<reference evidence="1 2" key="1">
    <citation type="submission" date="2014-04" db="EMBL/GenBank/DDBJ databases">
        <authorList>
            <consortium name="DOE Joint Genome Institute"/>
            <person name="Kuo A."/>
            <person name="Kohler A."/>
            <person name="Nagy L.G."/>
            <person name="Floudas D."/>
            <person name="Copeland A."/>
            <person name="Barry K.W."/>
            <person name="Cichocki N."/>
            <person name="Veneault-Fourrey C."/>
            <person name="LaButti K."/>
            <person name="Lindquist E.A."/>
            <person name="Lipzen A."/>
            <person name="Lundell T."/>
            <person name="Morin E."/>
            <person name="Murat C."/>
            <person name="Sun H."/>
            <person name="Tunlid A."/>
            <person name="Henrissat B."/>
            <person name="Grigoriev I.V."/>
            <person name="Hibbett D.S."/>
            <person name="Martin F."/>
            <person name="Nordberg H.P."/>
            <person name="Cantor M.N."/>
            <person name="Hua S.X."/>
        </authorList>
    </citation>
    <scope>NUCLEOTIDE SEQUENCE [LARGE SCALE GENOMIC DNA]</scope>
    <source>
        <strain evidence="1 2">Foug A</strain>
    </source>
</reference>
<dbReference type="STRING" id="1036808.A0A0C2ZSH7"/>
<protein>
    <submittedName>
        <fullName evidence="1">Uncharacterized protein</fullName>
    </submittedName>
</protein>
<dbReference type="OrthoDB" id="3247418at2759"/>
<accession>A0A0C2ZSH7</accession>
<feature type="non-terminal residue" evidence="1">
    <location>
        <position position="176"/>
    </location>
</feature>
<gene>
    <name evidence="1" type="ORF">SCLCIDRAFT_134562</name>
</gene>
<dbReference type="HOGENOM" id="CLU_081367_1_0_1"/>
<dbReference type="AlphaFoldDB" id="A0A0C2ZSH7"/>
<dbReference type="Proteomes" id="UP000053989">
    <property type="component" value="Unassembled WGS sequence"/>
</dbReference>
<evidence type="ECO:0000313" key="1">
    <source>
        <dbReference type="EMBL" id="KIM55532.1"/>
    </source>
</evidence>